<name>E4TGF2_CALNY</name>
<dbReference type="STRING" id="768670.Calni_0722"/>
<dbReference type="SUPFAM" id="SSF55729">
    <property type="entry name" value="Acyl-CoA N-acyltransferases (Nat)"/>
    <property type="match status" value="1"/>
</dbReference>
<gene>
    <name evidence="2" type="ordered locus">Calni_0722</name>
</gene>
<feature type="domain" description="N-acetyltransferase" evidence="1">
    <location>
        <begin position="32"/>
        <end position="172"/>
    </location>
</feature>
<reference key="1">
    <citation type="submission" date="2010-11" db="EMBL/GenBank/DDBJ databases">
        <title>The complete genome of chromosome of Calditerrivibrio nitroreducens DSM 19672.</title>
        <authorList>
            <consortium name="US DOE Joint Genome Institute (JGI-PGF)"/>
            <person name="Lucas S."/>
            <person name="Copeland A."/>
            <person name="Lapidus A."/>
            <person name="Bruce D."/>
            <person name="Goodwin L."/>
            <person name="Pitluck S."/>
            <person name="Kyrpides N."/>
            <person name="Mavromatis K."/>
            <person name="Ivanova N."/>
            <person name="Mikhailova N."/>
            <person name="Zeytun A."/>
            <person name="Brettin T."/>
            <person name="Detter J.C."/>
            <person name="Tapia R."/>
            <person name="Han C."/>
            <person name="Land M."/>
            <person name="Hauser L."/>
            <person name="Markowitz V."/>
            <person name="Cheng J.-F."/>
            <person name="Hugenholtz P."/>
            <person name="Woyke T."/>
            <person name="Wu D."/>
            <person name="Spring S."/>
            <person name="Schroeder M."/>
            <person name="Brambilla E."/>
            <person name="Klenk H.-P."/>
            <person name="Eisen J.A."/>
        </authorList>
    </citation>
    <scope>NUCLEOTIDE SEQUENCE [LARGE SCALE GENOMIC DNA]</scope>
    <source>
        <strain>DSM 19672</strain>
    </source>
</reference>
<keyword evidence="3" id="KW-1185">Reference proteome</keyword>
<dbReference type="InterPro" id="IPR016181">
    <property type="entry name" value="Acyl_CoA_acyltransferase"/>
</dbReference>
<dbReference type="PROSITE" id="PS51186">
    <property type="entry name" value="GNAT"/>
    <property type="match status" value="1"/>
</dbReference>
<dbReference type="PANTHER" id="PTHR43415:SF3">
    <property type="entry name" value="GNAT-FAMILY ACETYLTRANSFERASE"/>
    <property type="match status" value="1"/>
</dbReference>
<dbReference type="EMBL" id="CP002347">
    <property type="protein sequence ID" value="ADR18633.1"/>
    <property type="molecule type" value="Genomic_DNA"/>
</dbReference>
<evidence type="ECO:0000313" key="2">
    <source>
        <dbReference type="EMBL" id="ADR18633.1"/>
    </source>
</evidence>
<dbReference type="Gene3D" id="3.40.630.30">
    <property type="match status" value="1"/>
</dbReference>
<dbReference type="KEGG" id="cni:Calni_0722"/>
<dbReference type="AlphaFoldDB" id="E4TGF2"/>
<keyword evidence="2" id="KW-0808">Transferase</keyword>
<evidence type="ECO:0000259" key="1">
    <source>
        <dbReference type="PROSITE" id="PS51186"/>
    </source>
</evidence>
<dbReference type="PANTHER" id="PTHR43415">
    <property type="entry name" value="SPERMIDINE N(1)-ACETYLTRANSFERASE"/>
    <property type="match status" value="1"/>
</dbReference>
<dbReference type="HOGENOM" id="CLU_013985_20_0_0"/>
<proteinExistence type="predicted"/>
<protein>
    <submittedName>
        <fullName evidence="2">Pseudaminic acid biosynthesis N-acetyl transferase</fullName>
    </submittedName>
</protein>
<dbReference type="InterPro" id="IPR000182">
    <property type="entry name" value="GNAT_dom"/>
</dbReference>
<sequence>MCNDNLKQFYYEGLDFIDFTIINSEDKHSEILAIRNNDSIRKYMYNDKIITLEEHIQFVNSLKKDNTKRYWAAYEYSTFVGSINLTEIDWVNKRAKLGIYTNQSIKGVGVKLLNTLKWIAFEKFSLNCLRLEVLANNIKAISFYEKNQFKLEGVLREYVLQNESYLDSKIYSILRKEYYENNHGN</sequence>
<dbReference type="Proteomes" id="UP000007039">
    <property type="component" value="Chromosome"/>
</dbReference>
<dbReference type="GO" id="GO:0016747">
    <property type="term" value="F:acyltransferase activity, transferring groups other than amino-acyl groups"/>
    <property type="evidence" value="ECO:0007669"/>
    <property type="project" value="InterPro"/>
</dbReference>
<dbReference type="eggNOG" id="COG1670">
    <property type="taxonomic scope" value="Bacteria"/>
</dbReference>
<evidence type="ECO:0000313" key="3">
    <source>
        <dbReference type="Proteomes" id="UP000007039"/>
    </source>
</evidence>
<dbReference type="Pfam" id="PF00583">
    <property type="entry name" value="Acetyltransf_1"/>
    <property type="match status" value="1"/>
</dbReference>
<dbReference type="InterPro" id="IPR020036">
    <property type="entry name" value="PseH"/>
</dbReference>
<reference evidence="2 3" key="2">
    <citation type="journal article" date="2011" name="Stand. Genomic Sci.">
        <title>Complete genome sequence of Calditerrivibrio nitroreducens type strain (Yu37-1).</title>
        <authorList>
            <person name="Pitluck S."/>
            <person name="Sikorski J."/>
            <person name="Zeytun A."/>
            <person name="Lapidus A."/>
            <person name="Nolan M."/>
            <person name="Lucas S."/>
            <person name="Hammon N."/>
            <person name="Deshpande S."/>
            <person name="Cheng J.F."/>
            <person name="Tapia R."/>
            <person name="Han C."/>
            <person name="Goodwin L."/>
            <person name="Liolios K."/>
            <person name="Pagani I."/>
            <person name="Ivanova N."/>
            <person name="Mavromatis K."/>
            <person name="Pati A."/>
            <person name="Chen A."/>
            <person name="Palaniappan K."/>
            <person name="Hauser L."/>
            <person name="Chang Y.J."/>
            <person name="Jeffries C.D."/>
            <person name="Detter J.C."/>
            <person name="Brambilla E."/>
            <person name="Djao O.D."/>
            <person name="Rohde M."/>
            <person name="Spring S."/>
            <person name="Goker M."/>
            <person name="Woyke T."/>
            <person name="Bristow J."/>
            <person name="Eisen J.A."/>
            <person name="Markowitz V."/>
            <person name="Hugenholtz P."/>
            <person name="Kyrpides N.C."/>
            <person name="Klenk H.P."/>
            <person name="Land M."/>
        </authorList>
    </citation>
    <scope>NUCLEOTIDE SEQUENCE [LARGE SCALE GENOMIC DNA]</scope>
    <source>
        <strain evidence="3">DSM 19672 / NBRC 101217 / Yu37-1</strain>
    </source>
</reference>
<dbReference type="NCBIfam" id="TIGR03585">
    <property type="entry name" value="PseH"/>
    <property type="match status" value="1"/>
</dbReference>
<organism evidence="2 3">
    <name type="scientific">Calditerrivibrio nitroreducens (strain DSM 19672 / NBRC 101217 / Yu37-1)</name>
    <dbReference type="NCBI Taxonomy" id="768670"/>
    <lineage>
        <taxon>Bacteria</taxon>
        <taxon>Pseudomonadati</taxon>
        <taxon>Deferribacterota</taxon>
        <taxon>Deferribacteres</taxon>
        <taxon>Deferribacterales</taxon>
        <taxon>Calditerrivibrionaceae</taxon>
    </lineage>
</organism>
<accession>E4TGF2</accession>